<keyword evidence="2" id="KW-0805">Transcription regulation</keyword>
<reference evidence="6 7" key="1">
    <citation type="submission" date="2016-10" db="EMBL/GenBank/DDBJ databases">
        <authorList>
            <person name="de Groot N.N."/>
        </authorList>
    </citation>
    <scope>NUCLEOTIDE SEQUENCE [LARGE SCALE GENOMIC DNA]</scope>
    <source>
        <strain evidence="6 7">IPL20</strain>
    </source>
</reference>
<dbReference type="PANTHER" id="PTHR44591:SF3">
    <property type="entry name" value="RESPONSE REGULATORY DOMAIN-CONTAINING PROTEIN"/>
    <property type="match status" value="1"/>
</dbReference>
<gene>
    <name evidence="6" type="ORF">SAMN05216456_0317</name>
</gene>
<accession>A0A1I7MYT5</accession>
<evidence type="ECO:0000313" key="7">
    <source>
        <dbReference type="Proteomes" id="UP000199074"/>
    </source>
</evidence>
<dbReference type="SMART" id="SM00448">
    <property type="entry name" value="REC"/>
    <property type="match status" value="1"/>
</dbReference>
<dbReference type="RefSeq" id="WP_092419999.1">
    <property type="nucleotide sequence ID" value="NZ_FPCK01000001.1"/>
</dbReference>
<keyword evidence="3" id="KW-0804">Transcription</keyword>
<name>A0A1I7MYT5_9HYPH</name>
<dbReference type="InterPro" id="IPR011006">
    <property type="entry name" value="CheY-like_superfamily"/>
</dbReference>
<evidence type="ECO:0000313" key="6">
    <source>
        <dbReference type="EMBL" id="SFV27600.1"/>
    </source>
</evidence>
<dbReference type="SUPFAM" id="SSF52172">
    <property type="entry name" value="CheY-like"/>
    <property type="match status" value="1"/>
</dbReference>
<evidence type="ECO:0000259" key="5">
    <source>
        <dbReference type="PROSITE" id="PS50110"/>
    </source>
</evidence>
<feature type="domain" description="Response regulatory" evidence="5">
    <location>
        <begin position="8"/>
        <end position="124"/>
    </location>
</feature>
<organism evidence="6 7">
    <name type="scientific">Devosia crocina</name>
    <dbReference type="NCBI Taxonomy" id="429728"/>
    <lineage>
        <taxon>Bacteria</taxon>
        <taxon>Pseudomonadati</taxon>
        <taxon>Pseudomonadota</taxon>
        <taxon>Alphaproteobacteria</taxon>
        <taxon>Hyphomicrobiales</taxon>
        <taxon>Devosiaceae</taxon>
        <taxon>Devosia</taxon>
    </lineage>
</organism>
<proteinExistence type="predicted"/>
<dbReference type="STRING" id="429728.SAMN05216456_0317"/>
<keyword evidence="1 4" id="KW-0597">Phosphoprotein</keyword>
<dbReference type="PANTHER" id="PTHR44591">
    <property type="entry name" value="STRESS RESPONSE REGULATOR PROTEIN 1"/>
    <property type="match status" value="1"/>
</dbReference>
<dbReference type="InterPro" id="IPR050595">
    <property type="entry name" value="Bact_response_regulator"/>
</dbReference>
<dbReference type="PROSITE" id="PS50110">
    <property type="entry name" value="RESPONSE_REGULATORY"/>
    <property type="match status" value="1"/>
</dbReference>
<dbReference type="Gene3D" id="3.40.50.2300">
    <property type="match status" value="1"/>
</dbReference>
<dbReference type="InterPro" id="IPR001789">
    <property type="entry name" value="Sig_transdc_resp-reg_receiver"/>
</dbReference>
<feature type="modified residue" description="4-aspartylphosphate" evidence="4">
    <location>
        <position position="59"/>
    </location>
</feature>
<evidence type="ECO:0000256" key="3">
    <source>
        <dbReference type="ARBA" id="ARBA00023163"/>
    </source>
</evidence>
<dbReference type="OrthoDB" id="9784719at2"/>
<evidence type="ECO:0000256" key="1">
    <source>
        <dbReference type="ARBA" id="ARBA00022553"/>
    </source>
</evidence>
<keyword evidence="7" id="KW-1185">Reference proteome</keyword>
<dbReference type="Proteomes" id="UP000199074">
    <property type="component" value="Unassembled WGS sequence"/>
</dbReference>
<dbReference type="Pfam" id="PF00072">
    <property type="entry name" value="Response_reg"/>
    <property type="match status" value="1"/>
</dbReference>
<sequence>MSDDFTPFALVADDDAIIRMDAADILTDAGFRVYEAAGYDQAVAILKEAGESIQLLFTDVQMPPGELNGFDLAQECSRLWPDIRILIASGVVMSPEDGELPPNAVFVRKPFSADVVYDRLQELLPDGQKPEPLKKRAASR</sequence>
<dbReference type="AlphaFoldDB" id="A0A1I7MYT5"/>
<dbReference type="EMBL" id="FPCK01000001">
    <property type="protein sequence ID" value="SFV27600.1"/>
    <property type="molecule type" value="Genomic_DNA"/>
</dbReference>
<evidence type="ECO:0000256" key="4">
    <source>
        <dbReference type="PROSITE-ProRule" id="PRU00169"/>
    </source>
</evidence>
<protein>
    <submittedName>
        <fullName evidence="6">Response regulator receiver domain-containing protein</fullName>
    </submittedName>
</protein>
<evidence type="ECO:0000256" key="2">
    <source>
        <dbReference type="ARBA" id="ARBA00023015"/>
    </source>
</evidence>
<dbReference type="GO" id="GO:0000160">
    <property type="term" value="P:phosphorelay signal transduction system"/>
    <property type="evidence" value="ECO:0007669"/>
    <property type="project" value="InterPro"/>
</dbReference>